<organism evidence="6 7">
    <name type="scientific">Physeter macrocephalus</name>
    <name type="common">Sperm whale</name>
    <name type="synonym">Physeter catodon</name>
    <dbReference type="NCBI Taxonomy" id="9755"/>
    <lineage>
        <taxon>Eukaryota</taxon>
        <taxon>Metazoa</taxon>
        <taxon>Chordata</taxon>
        <taxon>Craniata</taxon>
        <taxon>Vertebrata</taxon>
        <taxon>Euteleostomi</taxon>
        <taxon>Mammalia</taxon>
        <taxon>Eutheria</taxon>
        <taxon>Laurasiatheria</taxon>
        <taxon>Artiodactyla</taxon>
        <taxon>Whippomorpha</taxon>
        <taxon>Cetacea</taxon>
        <taxon>Odontoceti</taxon>
        <taxon>Physeteridae</taxon>
        <taxon>Physeter</taxon>
    </lineage>
</organism>
<dbReference type="RefSeq" id="XP_054945128.1">
    <property type="nucleotide sequence ID" value="XM_055089153.1"/>
</dbReference>
<evidence type="ECO:0000256" key="1">
    <source>
        <dbReference type="ARBA" id="ARBA00005771"/>
    </source>
</evidence>
<dbReference type="GO" id="GO:0008146">
    <property type="term" value="F:sulfotransferase activity"/>
    <property type="evidence" value="ECO:0007669"/>
    <property type="project" value="InterPro"/>
</dbReference>
<dbReference type="EC" id="2.8.2.-" evidence="4"/>
<comment type="catalytic activity">
    <reaction evidence="3">
        <text>4-ethylphenol + 3'-phosphoadenylyl sulfate = 4-ethylphenyl sulfate + adenosine 3',5'-bisphosphate + H(+)</text>
        <dbReference type="Rhea" id="RHEA:70607"/>
        <dbReference type="ChEBI" id="CHEBI:15378"/>
        <dbReference type="ChEBI" id="CHEBI:49584"/>
        <dbReference type="ChEBI" id="CHEBI:58339"/>
        <dbReference type="ChEBI" id="CHEBI:58343"/>
        <dbReference type="ChEBI" id="CHEBI:133681"/>
    </reaction>
    <physiologicalReaction direction="left-to-right" evidence="3">
        <dbReference type="Rhea" id="RHEA:70608"/>
    </physiologicalReaction>
</comment>
<dbReference type="InterPro" id="IPR000863">
    <property type="entry name" value="Sulfotransferase_dom"/>
</dbReference>
<gene>
    <name evidence="7" type="primary">LOC112062372</name>
</gene>
<evidence type="ECO:0000313" key="6">
    <source>
        <dbReference type="Proteomes" id="UP000248484"/>
    </source>
</evidence>
<dbReference type="Gene3D" id="3.40.50.300">
    <property type="entry name" value="P-loop containing nucleotide triphosphate hydrolases"/>
    <property type="match status" value="1"/>
</dbReference>
<proteinExistence type="inferred from homology"/>
<evidence type="ECO:0000313" key="7">
    <source>
        <dbReference type="RefSeq" id="XP_054945128.1"/>
    </source>
</evidence>
<dbReference type="GeneID" id="112062372"/>
<keyword evidence="2 4" id="KW-0808">Transferase</keyword>
<feature type="domain" description="Sulfotransferase" evidence="5">
    <location>
        <begin position="77"/>
        <end position="238"/>
    </location>
</feature>
<protein>
    <recommendedName>
        <fullName evidence="4">Sulfotransferase</fullName>
        <ecNumber evidence="4">2.8.2.-</ecNumber>
    </recommendedName>
</protein>
<dbReference type="PROSITE" id="PS51257">
    <property type="entry name" value="PROKAR_LIPOPROTEIN"/>
    <property type="match status" value="1"/>
</dbReference>
<dbReference type="Proteomes" id="UP000248484">
    <property type="component" value="Chromosome 12"/>
</dbReference>
<comment type="similarity">
    <text evidence="1 4">Belongs to the sulfotransferase 1 family.</text>
</comment>
<dbReference type="InterPro" id="IPR027417">
    <property type="entry name" value="P-loop_NTPase"/>
</dbReference>
<dbReference type="OrthoDB" id="9690513at2759"/>
<dbReference type="PANTHER" id="PTHR11783">
    <property type="entry name" value="SULFOTRANSFERASE SULT"/>
    <property type="match status" value="1"/>
</dbReference>
<dbReference type="Pfam" id="PF00685">
    <property type="entry name" value="Sulfotransfer_1"/>
    <property type="match status" value="1"/>
</dbReference>
<evidence type="ECO:0000256" key="4">
    <source>
        <dbReference type="RuleBase" id="RU361155"/>
    </source>
</evidence>
<sequence>MSKQLGCRASDLVVTEASIPEGSGPSAVLPGWGSCRFPLTLSTGCGDTETPHGGLRDPDSLVLTSRVEGDTARFPLEIIYVARKAKDTMVSYYHFQRMNRRLPNPRTWDEYFDTFLAGKVCWGSCYDHVKGWWRKKDSHPILYLFYEEMLKDPKREIRKMMEFLGKNLKGEVLDKTVYNTSFAVMKNHPMTDYTNDMKMNHQLSLFMRKEVIGDWKNQFTEAQTKKFNENYEKNMADTSLPFCMDL</sequence>
<keyword evidence="6" id="KW-1185">Reference proteome</keyword>
<accession>A0A9W2X161</accession>
<dbReference type="SUPFAM" id="SSF52540">
    <property type="entry name" value="P-loop containing nucleoside triphosphate hydrolases"/>
    <property type="match status" value="1"/>
</dbReference>
<name>A0A9W2X161_PHYMC</name>
<reference evidence="7" key="1">
    <citation type="submission" date="2025-08" db="UniProtKB">
        <authorList>
            <consortium name="RefSeq"/>
        </authorList>
    </citation>
    <scope>IDENTIFICATION</scope>
    <source>
        <tissue evidence="7">Muscle</tissue>
    </source>
</reference>
<evidence type="ECO:0000256" key="3">
    <source>
        <dbReference type="ARBA" id="ARBA00048219"/>
    </source>
</evidence>
<evidence type="ECO:0000259" key="5">
    <source>
        <dbReference type="Pfam" id="PF00685"/>
    </source>
</evidence>
<evidence type="ECO:0000256" key="2">
    <source>
        <dbReference type="ARBA" id="ARBA00022679"/>
    </source>
</evidence>
<dbReference type="KEGG" id="pcad:112062372"/>
<dbReference type="AlphaFoldDB" id="A0A9W2X161"/>